<name>A0ABX4TPA4_9HYPH</name>
<dbReference type="Proteomes" id="UP001190825">
    <property type="component" value="Unassembled WGS sequence"/>
</dbReference>
<comment type="caution">
    <text evidence="1">The sequence shown here is derived from an EMBL/GenBank/DDBJ whole genome shotgun (WGS) entry which is preliminary data.</text>
</comment>
<reference evidence="1 2" key="1">
    <citation type="journal article" date="2018" name="FEMS Microbiol. Ecol.">
        <title>Co-invading symbiotic mutualists of Medicago polymorpha retain high ancestral diversity and contain diverse accessory genomes.</title>
        <authorList>
            <person name="Porter S.S."/>
            <person name="Faber-Hammond J.J."/>
            <person name="Friesen M.L."/>
        </authorList>
    </citation>
    <scope>NUCLEOTIDE SEQUENCE [LARGE SCALE GENOMIC DNA]</scope>
    <source>
        <strain evidence="1 2">Str16</strain>
    </source>
</reference>
<gene>
    <name evidence="1" type="ORF">BMJ33_11740</name>
</gene>
<sequence>MNDDATKQALEHLAKQGLLAVGKDGVVQLRQPKQYVWQPKKDIKPYELARAIEVMFMPILQQGDCDSAFEKLPDEAKRHFQVVER</sequence>
<protein>
    <submittedName>
        <fullName evidence="1">Uncharacterized protein</fullName>
    </submittedName>
</protein>
<evidence type="ECO:0000313" key="1">
    <source>
        <dbReference type="EMBL" id="PLU04529.1"/>
    </source>
</evidence>
<evidence type="ECO:0000313" key="2">
    <source>
        <dbReference type="Proteomes" id="UP001190825"/>
    </source>
</evidence>
<dbReference type="EMBL" id="NBUC01000065">
    <property type="protein sequence ID" value="PLU04529.1"/>
    <property type="molecule type" value="Genomic_DNA"/>
</dbReference>
<keyword evidence="2" id="KW-1185">Reference proteome</keyword>
<accession>A0ABX4TPA4</accession>
<organism evidence="1 2">
    <name type="scientific">Sinorhizobium medicae</name>
    <dbReference type="NCBI Taxonomy" id="110321"/>
    <lineage>
        <taxon>Bacteria</taxon>
        <taxon>Pseudomonadati</taxon>
        <taxon>Pseudomonadota</taxon>
        <taxon>Alphaproteobacteria</taxon>
        <taxon>Hyphomicrobiales</taxon>
        <taxon>Rhizobiaceae</taxon>
        <taxon>Sinorhizobium/Ensifer group</taxon>
        <taxon>Sinorhizobium</taxon>
    </lineage>
</organism>
<dbReference type="RefSeq" id="WP_014529224.1">
    <property type="nucleotide sequence ID" value="NZ_NBUC01000065.1"/>
</dbReference>
<proteinExistence type="predicted"/>